<dbReference type="Proteomes" id="UP001189429">
    <property type="component" value="Unassembled WGS sequence"/>
</dbReference>
<proteinExistence type="predicted"/>
<sequence>MAHVMSDDCRQLFNGSLQPLTRVFGSSCDPDAERPWFVCRVDAFIVKILFLVNGGQVVTRMFTFRHGIGRALTVRLRGSPANCFKTGNVTARERILKRLLAGGATSQLVADRRLRMLQRMHFNGGRNMVGAVAVVLGLEVETALRFHRRKGAGLELLHQGRNKAILGSAGTDGLAEASEEGDKEDDEYEVKEDEWEEASASRRAPKDFTMAAHVCKKIPRLFEGGDDRRESEPDQGPAAELGPTALADHAGSKAGALLRADRSRQPLMGCRYAIALSHQPIDPDTAANLIHAGTVTERTGDFPDDYPPEGQRPKFQCRRCPFIRWARELNFWGWYCEPCGKFVHEKGHFTHREHRNSSVSDSLKLPDVSELGQGQGRSKSPHASELYGEIMQTTAELDEEDIQTKEMPGGAGGPPDPAAGGEEPPSPREGQEPEKLPPLSPLAAAPEAEDPSAVGAVTAVAESPGEEPAGRWAAVAKLGQSAMCADSLPSLTDCPACPSLNVFSRLSRLPGIYCDKLGKYPWVFAGLNSLVLIILVSVLWRKLEVNTDVGSFYKVDSHASMYQDVYAEALRRRKRDWSGNGSVEGDTFQLTLLYQVKDDSLAEGRILSEAALRDIQSLEQELLALDGWSRICGKSQQQVQYRCQPGETLGNYVWPTRQDMYINASGEFGLSFWGTASESLSIPAVLAYLDEAGAPLDKLKFLPLDGQGENAKELRSVFTFTAPVLDDAGFREQYGAFVRETLYPKLLEVVERSRETPDADSWDEGMSVTVFFSGDLVDEHEVRMILESDMKKAIGGLPADLLSC</sequence>
<feature type="compositionally biased region" description="Acidic residues" evidence="1">
    <location>
        <begin position="177"/>
        <end position="197"/>
    </location>
</feature>
<protein>
    <submittedName>
        <fullName evidence="2">Uncharacterized protein</fullName>
    </submittedName>
</protein>
<feature type="region of interest" description="Disordered" evidence="1">
    <location>
        <begin position="168"/>
        <end position="203"/>
    </location>
</feature>
<name>A0ABN9TFI1_9DINO</name>
<accession>A0ABN9TFI1</accession>
<reference evidence="2" key="1">
    <citation type="submission" date="2023-10" db="EMBL/GenBank/DDBJ databases">
        <authorList>
            <person name="Chen Y."/>
            <person name="Shah S."/>
            <person name="Dougan E. K."/>
            <person name="Thang M."/>
            <person name="Chan C."/>
        </authorList>
    </citation>
    <scope>NUCLEOTIDE SEQUENCE [LARGE SCALE GENOMIC DNA]</scope>
</reference>
<evidence type="ECO:0000313" key="3">
    <source>
        <dbReference type="Proteomes" id="UP001189429"/>
    </source>
</evidence>
<gene>
    <name evidence="2" type="ORF">PCOR1329_LOCUS38609</name>
</gene>
<keyword evidence="3" id="KW-1185">Reference proteome</keyword>
<feature type="compositionally biased region" description="Basic and acidic residues" evidence="1">
    <location>
        <begin position="425"/>
        <end position="435"/>
    </location>
</feature>
<comment type="caution">
    <text evidence="2">The sequence shown here is derived from an EMBL/GenBank/DDBJ whole genome shotgun (WGS) entry which is preliminary data.</text>
</comment>
<organism evidence="2 3">
    <name type="scientific">Prorocentrum cordatum</name>
    <dbReference type="NCBI Taxonomy" id="2364126"/>
    <lineage>
        <taxon>Eukaryota</taxon>
        <taxon>Sar</taxon>
        <taxon>Alveolata</taxon>
        <taxon>Dinophyceae</taxon>
        <taxon>Prorocentrales</taxon>
        <taxon>Prorocentraceae</taxon>
        <taxon>Prorocentrum</taxon>
    </lineage>
</organism>
<feature type="region of interest" description="Disordered" evidence="1">
    <location>
        <begin position="221"/>
        <end position="244"/>
    </location>
</feature>
<dbReference type="EMBL" id="CAUYUJ010014671">
    <property type="protein sequence ID" value="CAK0844533.1"/>
    <property type="molecule type" value="Genomic_DNA"/>
</dbReference>
<evidence type="ECO:0000313" key="2">
    <source>
        <dbReference type="EMBL" id="CAK0844533.1"/>
    </source>
</evidence>
<feature type="compositionally biased region" description="Basic and acidic residues" evidence="1">
    <location>
        <begin position="223"/>
        <end position="232"/>
    </location>
</feature>
<evidence type="ECO:0000256" key="1">
    <source>
        <dbReference type="SAM" id="MobiDB-lite"/>
    </source>
</evidence>
<feature type="region of interest" description="Disordered" evidence="1">
    <location>
        <begin position="354"/>
        <end position="385"/>
    </location>
</feature>
<feature type="region of interest" description="Disordered" evidence="1">
    <location>
        <begin position="404"/>
        <end position="456"/>
    </location>
</feature>